<evidence type="ECO:0008006" key="5">
    <source>
        <dbReference type="Google" id="ProtNLM"/>
    </source>
</evidence>
<feature type="region of interest" description="Disordered" evidence="1">
    <location>
        <begin position="38"/>
        <end position="93"/>
    </location>
</feature>
<sequence>MPRAARAGRPAAYLAAACLAAAGVTACGDRNSCSHTINCGRGNTADQTRVVPTGAPPPPSSSPTAGTASASPTPPDDAESSEPPPPPVPEHRYLSQLGAVPGTDSDTEVDATAVVGGTPYDHSVTFVCSTYCNNGPDEKPQSVVSFNLGGRYRTLTLKMAVLDSSPDENETGTFEVYLDTVPQGARHVSFGSPKTQTLNVAGVNRVRLVAYRPGTVPNAAMAGAQLLDTVVPHLAWLNPELHR</sequence>
<keyword evidence="4" id="KW-1185">Reference proteome</keyword>
<dbReference type="InterPro" id="IPR008979">
    <property type="entry name" value="Galactose-bd-like_sf"/>
</dbReference>
<evidence type="ECO:0000313" key="4">
    <source>
        <dbReference type="Proteomes" id="UP000621386"/>
    </source>
</evidence>
<dbReference type="EMBL" id="JAERRH010000004">
    <property type="protein sequence ID" value="MBL1105920.1"/>
    <property type="molecule type" value="Genomic_DNA"/>
</dbReference>
<evidence type="ECO:0000256" key="1">
    <source>
        <dbReference type="SAM" id="MobiDB-lite"/>
    </source>
</evidence>
<protein>
    <recommendedName>
        <fullName evidence="5">Glycosyl hydrolase family 98 putative carbohydrate-binding module domain-containing protein</fullName>
    </recommendedName>
</protein>
<accession>A0ABS1P0N3</accession>
<comment type="caution">
    <text evidence="3">The sequence shown here is derived from an EMBL/GenBank/DDBJ whole genome shotgun (WGS) entry which is preliminary data.</text>
</comment>
<feature type="chain" id="PRO_5047134576" description="Glycosyl hydrolase family 98 putative carbohydrate-binding module domain-containing protein" evidence="2">
    <location>
        <begin position="27"/>
        <end position="243"/>
    </location>
</feature>
<dbReference type="Proteomes" id="UP000621386">
    <property type="component" value="Unassembled WGS sequence"/>
</dbReference>
<gene>
    <name evidence="3" type="ORF">JK361_15210</name>
</gene>
<proteinExistence type="predicted"/>
<dbReference type="SUPFAM" id="SSF49785">
    <property type="entry name" value="Galactose-binding domain-like"/>
    <property type="match status" value="1"/>
</dbReference>
<feature type="compositionally biased region" description="Low complexity" evidence="1">
    <location>
        <begin position="62"/>
        <end position="71"/>
    </location>
</feature>
<dbReference type="PROSITE" id="PS51257">
    <property type="entry name" value="PROKAR_LIPOPROTEIN"/>
    <property type="match status" value="1"/>
</dbReference>
<feature type="signal peptide" evidence="2">
    <location>
        <begin position="1"/>
        <end position="26"/>
    </location>
</feature>
<dbReference type="Gene3D" id="2.60.120.1060">
    <property type="entry name" value="NPCBM/NEW2 domain"/>
    <property type="match status" value="1"/>
</dbReference>
<name>A0ABS1P0N3_9ACTN</name>
<dbReference type="InterPro" id="IPR038637">
    <property type="entry name" value="NPCBM_sf"/>
</dbReference>
<reference evidence="3 4" key="1">
    <citation type="submission" date="2021-01" db="EMBL/GenBank/DDBJ databases">
        <title>WGS of actinomycetes isolated from Thailand.</title>
        <authorList>
            <person name="Thawai C."/>
        </authorList>
    </citation>
    <scope>NUCLEOTIDE SEQUENCE [LARGE SCALE GENOMIC DNA]</scope>
    <source>
        <strain evidence="3 4">CH5-8</strain>
    </source>
</reference>
<organism evidence="3 4">
    <name type="scientific">Streptomyces musisoli</name>
    <dbReference type="NCBI Taxonomy" id="2802280"/>
    <lineage>
        <taxon>Bacteria</taxon>
        <taxon>Bacillati</taxon>
        <taxon>Actinomycetota</taxon>
        <taxon>Actinomycetes</taxon>
        <taxon>Kitasatosporales</taxon>
        <taxon>Streptomycetaceae</taxon>
        <taxon>Streptomyces</taxon>
    </lineage>
</organism>
<dbReference type="RefSeq" id="WP_201817529.1">
    <property type="nucleotide sequence ID" value="NZ_JAERRH010000004.1"/>
</dbReference>
<keyword evidence="2" id="KW-0732">Signal</keyword>
<evidence type="ECO:0000256" key="2">
    <source>
        <dbReference type="SAM" id="SignalP"/>
    </source>
</evidence>
<evidence type="ECO:0000313" key="3">
    <source>
        <dbReference type="EMBL" id="MBL1105920.1"/>
    </source>
</evidence>